<keyword evidence="14" id="KW-1185">Reference proteome</keyword>
<keyword evidence="8" id="KW-0408">Iron</keyword>
<dbReference type="Gene3D" id="3.40.50.11850">
    <property type="entry name" value="Diphthamide synthesis DPH1/DPH2 domain 2"/>
    <property type="match status" value="1"/>
</dbReference>
<dbReference type="GO" id="GO:0017183">
    <property type="term" value="P:protein histidyl modification to diphthamide"/>
    <property type="evidence" value="ECO:0007669"/>
    <property type="project" value="UniProtKB-UniRule"/>
</dbReference>
<dbReference type="InterPro" id="IPR035435">
    <property type="entry name" value="DPH1/DPH2_euk_archaea"/>
</dbReference>
<evidence type="ECO:0000256" key="11">
    <source>
        <dbReference type="PIRNR" id="PIRNR004967"/>
    </source>
</evidence>
<evidence type="ECO:0000256" key="3">
    <source>
        <dbReference type="ARBA" id="ARBA00012221"/>
    </source>
</evidence>
<dbReference type="EC" id="2.5.1.108" evidence="3 11"/>
<gene>
    <name evidence="13" type="ORF">TrCOL_g11152</name>
</gene>
<dbReference type="PANTHER" id="PTHR10762:SF1">
    <property type="entry name" value="2-(3-AMINO-3-CARBOXYPROPYL)HISTIDINE SYNTHASE SUBUNIT 1"/>
    <property type="match status" value="1"/>
</dbReference>
<dbReference type="Gene3D" id="3.40.50.11860">
    <property type="entry name" value="Diphthamide synthesis DPH1/DPH2 domain 3"/>
    <property type="match status" value="1"/>
</dbReference>
<dbReference type="PIRSF" id="PIRSF004967">
    <property type="entry name" value="DPH1"/>
    <property type="match status" value="1"/>
</dbReference>
<accession>A0A9W7GPN9</accession>
<comment type="similarity">
    <text evidence="2 11">Belongs to the DPH1/DPH2 family. DPH1 subfamily.</text>
</comment>
<keyword evidence="6 11" id="KW-0949">S-adenosyl-L-methionine</keyword>
<evidence type="ECO:0000256" key="1">
    <source>
        <dbReference type="ARBA" id="ARBA00005156"/>
    </source>
</evidence>
<evidence type="ECO:0000256" key="5">
    <source>
        <dbReference type="ARBA" id="ARBA00022679"/>
    </source>
</evidence>
<dbReference type="OrthoDB" id="1649088at2759"/>
<evidence type="ECO:0000256" key="10">
    <source>
        <dbReference type="ARBA" id="ARBA00048403"/>
    </source>
</evidence>
<dbReference type="Pfam" id="PF01866">
    <property type="entry name" value="Diphthamide_syn"/>
    <property type="match status" value="1"/>
</dbReference>
<dbReference type="EMBL" id="BRYA01000425">
    <property type="protein sequence ID" value="GMI48754.1"/>
    <property type="molecule type" value="Genomic_DNA"/>
</dbReference>
<dbReference type="FunFam" id="3.40.50.11860:FF:000002">
    <property type="entry name" value="2-(3-amino-3-carboxypropyl)histidine synthase subunit 1"/>
    <property type="match status" value="1"/>
</dbReference>
<comment type="caution">
    <text evidence="13">The sequence shown here is derived from an EMBL/GenBank/DDBJ whole genome shotgun (WGS) entry which is preliminary data.</text>
</comment>
<feature type="compositionally biased region" description="Basic and acidic residues" evidence="12">
    <location>
        <begin position="1"/>
        <end position="10"/>
    </location>
</feature>
<protein>
    <recommendedName>
        <fullName evidence="4 11">2-(3-amino-3-carboxypropyl)histidine synthase subunit 1</fullName>
        <ecNumber evidence="3 11">2.5.1.108</ecNumber>
    </recommendedName>
</protein>
<evidence type="ECO:0000313" key="13">
    <source>
        <dbReference type="EMBL" id="GMI48754.1"/>
    </source>
</evidence>
<evidence type="ECO:0000256" key="6">
    <source>
        <dbReference type="ARBA" id="ARBA00022691"/>
    </source>
</evidence>
<dbReference type="GO" id="GO:0090560">
    <property type="term" value="F:2-(3-amino-3-carboxypropyl)histidine synthase activity"/>
    <property type="evidence" value="ECO:0007669"/>
    <property type="project" value="UniProtKB-UniRule"/>
</dbReference>
<dbReference type="Gene3D" id="3.40.50.11840">
    <property type="entry name" value="Diphthamide synthesis DPH1/DPH2 domain 1"/>
    <property type="match status" value="1"/>
</dbReference>
<proteinExistence type="inferred from homology"/>
<dbReference type="GO" id="GO:0051539">
    <property type="term" value="F:4 iron, 4 sulfur cluster binding"/>
    <property type="evidence" value="ECO:0007669"/>
    <property type="project" value="UniProtKB-UniRule"/>
</dbReference>
<keyword evidence="9" id="KW-0411">Iron-sulfur</keyword>
<evidence type="ECO:0000256" key="7">
    <source>
        <dbReference type="ARBA" id="ARBA00022723"/>
    </source>
</evidence>
<dbReference type="FunFam" id="3.40.50.11850:FF:000002">
    <property type="entry name" value="2-(3-amino-3-carboxypropyl)histidine synthase subunit 1"/>
    <property type="match status" value="1"/>
</dbReference>
<evidence type="ECO:0000256" key="8">
    <source>
        <dbReference type="ARBA" id="ARBA00023004"/>
    </source>
</evidence>
<evidence type="ECO:0000256" key="12">
    <source>
        <dbReference type="SAM" id="MobiDB-lite"/>
    </source>
</evidence>
<dbReference type="InterPro" id="IPR042263">
    <property type="entry name" value="DPH1/DPH2_1"/>
</dbReference>
<dbReference type="FunFam" id="3.40.50.11840:FF:000001">
    <property type="entry name" value="2-(3-amino-3-carboxypropyl)histidine synthase subunit 1"/>
    <property type="match status" value="1"/>
</dbReference>
<dbReference type="SFLD" id="SFLDS00032">
    <property type="entry name" value="Radical_SAM_3-amino-3-carboxyp"/>
    <property type="match status" value="1"/>
</dbReference>
<keyword evidence="11" id="KW-0004">4Fe-4S</keyword>
<comment type="cofactor">
    <cofactor evidence="11">
        <name>[4Fe-4S] cluster</name>
        <dbReference type="ChEBI" id="CHEBI:49883"/>
    </cofactor>
    <text evidence="11">Binds 1 [4Fe-4S] cluster per subunit. The cluster is coordinated with 3 cysteines and an exchangeable S-adenosyl-L-methionine.</text>
</comment>
<evidence type="ECO:0000256" key="9">
    <source>
        <dbReference type="ARBA" id="ARBA00023014"/>
    </source>
</evidence>
<dbReference type="InterPro" id="IPR042264">
    <property type="entry name" value="DPH1/DPH2_2"/>
</dbReference>
<dbReference type="InterPro" id="IPR016435">
    <property type="entry name" value="DPH1/DPH2"/>
</dbReference>
<sequence length="408" mass="45318">MAEVENEPKKPQPPTRKVRKVRRAPNKNAIPPEILNDPEIAAAISSLPSAYNFEVHKTIHRLRLSSSTHLALQMPEGLLMYGPVLSDIFKRFSSVHSVVIQGDVTYGACCVDDLGAQAMGCDFLVHYGHSCLVPLTATTVPCLYVFVEIKIDDDHAAECLKRTIPKGSKVHVMGTVQFRGAIFSCRENLEKAGHTCVVPQAKPLSPGEVLGCTAPKGLYDESLGEGEQCMLFIADGRFHLEAAMIANPKLKAYRYDPYGKVLTEEGYEFNRMVSLRDKAITDATKAEVFGVILGTLGRQGNPAILYKVLELLRDRGKKTFVVLLSEIFPAKLDMMPQADAWVQIACPRLSIDWGHYFTKPILSPYELYRMVGETESKEGVYEMDFYEKGESNYWSNFGGDNAKRGTGE</sequence>
<keyword evidence="5 11" id="KW-0808">Transferase</keyword>
<comment type="function">
    <text evidence="11">Catalyzes the first step of diphthamide biosynthesis, a post-translational modification of histidine which occurs in elongation factor 2.</text>
</comment>
<keyword evidence="7" id="KW-0479">Metal-binding</keyword>
<dbReference type="AlphaFoldDB" id="A0A9W7GPN9"/>
<dbReference type="Proteomes" id="UP001165065">
    <property type="component" value="Unassembled WGS sequence"/>
</dbReference>
<reference evidence="14" key="1">
    <citation type="journal article" date="2023" name="Commun. Biol.">
        <title>Genome analysis of Parmales, the sister group of diatoms, reveals the evolutionary specialization of diatoms from phago-mixotrophs to photoautotrophs.</title>
        <authorList>
            <person name="Ban H."/>
            <person name="Sato S."/>
            <person name="Yoshikawa S."/>
            <person name="Yamada K."/>
            <person name="Nakamura Y."/>
            <person name="Ichinomiya M."/>
            <person name="Sato N."/>
            <person name="Blanc-Mathieu R."/>
            <person name="Endo H."/>
            <person name="Kuwata A."/>
            <person name="Ogata H."/>
        </authorList>
    </citation>
    <scope>NUCLEOTIDE SEQUENCE [LARGE SCALE GENOMIC DNA]</scope>
</reference>
<dbReference type="InterPro" id="IPR042265">
    <property type="entry name" value="DPH1/DPH2_3"/>
</dbReference>
<comment type="pathway">
    <text evidence="1 11">Protein modification; peptidyl-diphthamide biosynthesis.</text>
</comment>
<dbReference type="NCBIfam" id="TIGR00322">
    <property type="entry name" value="diphth2_R"/>
    <property type="match status" value="1"/>
</dbReference>
<comment type="catalytic activity">
    <reaction evidence="10 11">
        <text>L-histidyl-[translation elongation factor 2] + S-adenosyl-L-methionine = 2-[(3S)-amino-3-carboxypropyl]-L-histidyl-[translation elongation factor 2] + S-methyl-5'-thioadenosine + H(+)</text>
        <dbReference type="Rhea" id="RHEA:36783"/>
        <dbReference type="Rhea" id="RHEA-COMP:9748"/>
        <dbReference type="Rhea" id="RHEA-COMP:9749"/>
        <dbReference type="ChEBI" id="CHEBI:15378"/>
        <dbReference type="ChEBI" id="CHEBI:17509"/>
        <dbReference type="ChEBI" id="CHEBI:29979"/>
        <dbReference type="ChEBI" id="CHEBI:59789"/>
        <dbReference type="ChEBI" id="CHEBI:73995"/>
        <dbReference type="EC" id="2.5.1.108"/>
    </reaction>
</comment>
<feature type="compositionally biased region" description="Basic residues" evidence="12">
    <location>
        <begin position="16"/>
        <end position="25"/>
    </location>
</feature>
<dbReference type="GO" id="GO:0046872">
    <property type="term" value="F:metal ion binding"/>
    <property type="evidence" value="ECO:0007669"/>
    <property type="project" value="UniProtKB-KW"/>
</dbReference>
<dbReference type="PANTHER" id="PTHR10762">
    <property type="entry name" value="DIPHTHAMIDE BIOSYNTHESIS PROTEIN"/>
    <property type="match status" value="1"/>
</dbReference>
<organism evidence="13 14">
    <name type="scientific">Triparma columacea</name>
    <dbReference type="NCBI Taxonomy" id="722753"/>
    <lineage>
        <taxon>Eukaryota</taxon>
        <taxon>Sar</taxon>
        <taxon>Stramenopiles</taxon>
        <taxon>Ochrophyta</taxon>
        <taxon>Bolidophyceae</taxon>
        <taxon>Parmales</taxon>
        <taxon>Triparmaceae</taxon>
        <taxon>Triparma</taxon>
    </lineage>
</organism>
<name>A0A9W7GPN9_9STRA</name>
<evidence type="ECO:0000256" key="2">
    <source>
        <dbReference type="ARBA" id="ARBA00010173"/>
    </source>
</evidence>
<evidence type="ECO:0000313" key="14">
    <source>
        <dbReference type="Proteomes" id="UP001165065"/>
    </source>
</evidence>
<evidence type="ECO:0000256" key="4">
    <source>
        <dbReference type="ARBA" id="ARBA00021915"/>
    </source>
</evidence>
<feature type="region of interest" description="Disordered" evidence="12">
    <location>
        <begin position="1"/>
        <end position="32"/>
    </location>
</feature>